<evidence type="ECO:0000313" key="3">
    <source>
        <dbReference type="Proteomes" id="UP000237340"/>
    </source>
</evidence>
<dbReference type="EMBL" id="PPXD01000004">
    <property type="protein sequence ID" value="POH69431.1"/>
    <property type="molecule type" value="Genomic_DNA"/>
</dbReference>
<keyword evidence="3" id="KW-1185">Reference proteome</keyword>
<dbReference type="Proteomes" id="UP000237340">
    <property type="component" value="Unassembled WGS sequence"/>
</dbReference>
<reference evidence="2 3" key="1">
    <citation type="submission" date="2018-01" db="EMBL/GenBank/DDBJ databases">
        <title>Cryobacterium sp. nov., from glaciers in China.</title>
        <authorList>
            <person name="Liu Q."/>
            <person name="Xin Y.-H."/>
        </authorList>
    </citation>
    <scope>NUCLEOTIDE SEQUENCE [LARGE SCALE GENOMIC DNA]</scope>
    <source>
        <strain evidence="2 3">TMN-42</strain>
    </source>
</reference>
<sequence>MMFEQIARDAETGRFDDWALSTVIDENVQSPVISKAEFLRLHAAAGLAATWPIGNAGLLHVYGYLLSTVVTPFGLKGDRWRNGELAGHFSLAPTAFLLDAADAGGQTVLERVTDAALPHLANPAGARGDVLVIDDEVPGEATFFRTTVVSAPGQPGAALIYGVSEGDRMRVVTAFPLAHPTPASLDALAAEPPRMRYNAALTALPRAPRCAAVPEARTAPRSRLRLRARAADRLPQRCRSNPSPAFADVAPRESGRSVASTLRGGHTPAFVDLAARERRSG</sequence>
<gene>
    <name evidence="2" type="ORF">C3B61_02170</name>
</gene>
<dbReference type="AlphaFoldDB" id="A0A2S3ZLM7"/>
<accession>A0A2S3ZLM7</accession>
<proteinExistence type="predicted"/>
<name>A0A2S3ZLM7_9MICO</name>
<comment type="caution">
    <text evidence="2">The sequence shown here is derived from an EMBL/GenBank/DDBJ whole genome shotgun (WGS) entry which is preliminary data.</text>
</comment>
<evidence type="ECO:0008006" key="4">
    <source>
        <dbReference type="Google" id="ProtNLM"/>
    </source>
</evidence>
<evidence type="ECO:0000256" key="1">
    <source>
        <dbReference type="SAM" id="MobiDB-lite"/>
    </source>
</evidence>
<protein>
    <recommendedName>
        <fullName evidence="4">Amino acid deaminase</fullName>
    </recommendedName>
</protein>
<evidence type="ECO:0000313" key="2">
    <source>
        <dbReference type="EMBL" id="POH69431.1"/>
    </source>
</evidence>
<dbReference type="RefSeq" id="WP_103459389.1">
    <property type="nucleotide sequence ID" value="NZ_PPXD01000004.1"/>
</dbReference>
<feature type="region of interest" description="Disordered" evidence="1">
    <location>
        <begin position="237"/>
        <end position="263"/>
    </location>
</feature>
<organism evidence="2 3">
    <name type="scientific">Cryobacterium zongtaii</name>
    <dbReference type="NCBI Taxonomy" id="1259217"/>
    <lineage>
        <taxon>Bacteria</taxon>
        <taxon>Bacillati</taxon>
        <taxon>Actinomycetota</taxon>
        <taxon>Actinomycetes</taxon>
        <taxon>Micrococcales</taxon>
        <taxon>Microbacteriaceae</taxon>
        <taxon>Cryobacterium</taxon>
    </lineage>
</organism>